<dbReference type="RefSeq" id="WP_197679796.1">
    <property type="nucleotide sequence ID" value="NZ_LT629772.1"/>
</dbReference>
<dbReference type="InterPro" id="IPR036271">
    <property type="entry name" value="Tet_transcr_reg_TetR-rel_C_sf"/>
</dbReference>
<dbReference type="InterPro" id="IPR041583">
    <property type="entry name" value="TetR_C_31"/>
</dbReference>
<keyword evidence="2 4" id="KW-0238">DNA-binding</keyword>
<organism evidence="6 7">
    <name type="scientific">Microlunatus soli</name>
    <dbReference type="NCBI Taxonomy" id="630515"/>
    <lineage>
        <taxon>Bacteria</taxon>
        <taxon>Bacillati</taxon>
        <taxon>Actinomycetota</taxon>
        <taxon>Actinomycetes</taxon>
        <taxon>Propionibacteriales</taxon>
        <taxon>Propionibacteriaceae</taxon>
        <taxon>Microlunatus</taxon>
    </lineage>
</organism>
<dbReference type="Gene3D" id="1.10.357.10">
    <property type="entry name" value="Tetracycline Repressor, domain 2"/>
    <property type="match status" value="1"/>
</dbReference>
<evidence type="ECO:0000313" key="7">
    <source>
        <dbReference type="Proteomes" id="UP000199103"/>
    </source>
</evidence>
<feature type="DNA-binding region" description="H-T-H motif" evidence="4">
    <location>
        <begin position="33"/>
        <end position="52"/>
    </location>
</feature>
<keyword evidence="3" id="KW-0804">Transcription</keyword>
<gene>
    <name evidence="6" type="ORF">SAMN04489812_4108</name>
</gene>
<evidence type="ECO:0000256" key="4">
    <source>
        <dbReference type="PROSITE-ProRule" id="PRU00335"/>
    </source>
</evidence>
<proteinExistence type="predicted"/>
<evidence type="ECO:0000259" key="5">
    <source>
        <dbReference type="PROSITE" id="PS50977"/>
    </source>
</evidence>
<dbReference type="PRINTS" id="PR00455">
    <property type="entry name" value="HTHTETR"/>
</dbReference>
<dbReference type="InterPro" id="IPR001647">
    <property type="entry name" value="HTH_TetR"/>
</dbReference>
<dbReference type="Proteomes" id="UP000199103">
    <property type="component" value="Chromosome I"/>
</dbReference>
<dbReference type="Pfam" id="PF00440">
    <property type="entry name" value="TetR_N"/>
    <property type="match status" value="1"/>
</dbReference>
<dbReference type="SUPFAM" id="SSF48498">
    <property type="entry name" value="Tetracyclin repressor-like, C-terminal domain"/>
    <property type="match status" value="1"/>
</dbReference>
<evidence type="ECO:0000313" key="6">
    <source>
        <dbReference type="EMBL" id="SDT09304.1"/>
    </source>
</evidence>
<dbReference type="PANTHER" id="PTHR47506:SF6">
    <property type="entry name" value="HTH-TYPE TRANSCRIPTIONAL REPRESSOR NEMR"/>
    <property type="match status" value="1"/>
</dbReference>
<dbReference type="SUPFAM" id="SSF46689">
    <property type="entry name" value="Homeodomain-like"/>
    <property type="match status" value="1"/>
</dbReference>
<dbReference type="GO" id="GO:0003677">
    <property type="term" value="F:DNA binding"/>
    <property type="evidence" value="ECO:0007669"/>
    <property type="project" value="UniProtKB-UniRule"/>
</dbReference>
<evidence type="ECO:0000256" key="3">
    <source>
        <dbReference type="ARBA" id="ARBA00023163"/>
    </source>
</evidence>
<keyword evidence="7" id="KW-1185">Reference proteome</keyword>
<dbReference type="PANTHER" id="PTHR47506">
    <property type="entry name" value="TRANSCRIPTIONAL REGULATORY PROTEIN"/>
    <property type="match status" value="1"/>
</dbReference>
<dbReference type="STRING" id="630515.SAMN04489812_4108"/>
<evidence type="ECO:0000256" key="2">
    <source>
        <dbReference type="ARBA" id="ARBA00023125"/>
    </source>
</evidence>
<dbReference type="InterPro" id="IPR009057">
    <property type="entry name" value="Homeodomain-like_sf"/>
</dbReference>
<dbReference type="AlphaFoldDB" id="A0A1H1XJ66"/>
<feature type="domain" description="HTH tetR-type" evidence="5">
    <location>
        <begin position="10"/>
        <end position="70"/>
    </location>
</feature>
<evidence type="ECO:0000256" key="1">
    <source>
        <dbReference type="ARBA" id="ARBA00023015"/>
    </source>
</evidence>
<name>A0A1H1XJ66_9ACTN</name>
<accession>A0A1H1XJ66</accession>
<sequence>MSTTSVARGEAVRQRLLAAAVELIAELGWSAVSTRLLAERAGVTPSVVHYHYSSMRALLNEAVLEMIGRGVAELDRLLATAHTPAEVIDAIFAAADRYTGRDDSTLVAVESTLAGTRDQQLRADLRAALDGFRIRFGDWLAEHRVSDPHETAAVVAASLDGLVLQRALGVELPRPATAAVLRRLVATTEQEDR</sequence>
<reference evidence="6 7" key="1">
    <citation type="submission" date="2016-10" db="EMBL/GenBank/DDBJ databases">
        <authorList>
            <person name="de Groot N.N."/>
        </authorList>
    </citation>
    <scope>NUCLEOTIDE SEQUENCE [LARGE SCALE GENOMIC DNA]</scope>
    <source>
        <strain evidence="6 7">DSM 21800</strain>
    </source>
</reference>
<dbReference type="Pfam" id="PF17940">
    <property type="entry name" value="TetR_C_31"/>
    <property type="match status" value="1"/>
</dbReference>
<dbReference type="PROSITE" id="PS50977">
    <property type="entry name" value="HTH_TETR_2"/>
    <property type="match status" value="1"/>
</dbReference>
<protein>
    <submittedName>
        <fullName evidence="6">DNA-binding transcriptional regulator, AcrR family</fullName>
    </submittedName>
</protein>
<dbReference type="EMBL" id="LT629772">
    <property type="protein sequence ID" value="SDT09304.1"/>
    <property type="molecule type" value="Genomic_DNA"/>
</dbReference>
<keyword evidence="1" id="KW-0805">Transcription regulation</keyword>